<proteinExistence type="predicted"/>
<name>A0A7S4JX44_9EUKA</name>
<dbReference type="SUPFAM" id="SSF52283">
    <property type="entry name" value="Formate/glycerate dehydrogenase catalytic domain-like"/>
    <property type="match status" value="1"/>
</dbReference>
<reference evidence="1" key="1">
    <citation type="submission" date="2021-01" db="EMBL/GenBank/DDBJ databases">
        <authorList>
            <person name="Corre E."/>
            <person name="Pelletier E."/>
            <person name="Niang G."/>
            <person name="Scheremetjew M."/>
            <person name="Finn R."/>
            <person name="Kale V."/>
            <person name="Holt S."/>
            <person name="Cochrane G."/>
            <person name="Meng A."/>
            <person name="Brown T."/>
            <person name="Cohen L."/>
        </authorList>
    </citation>
    <scope>NUCLEOTIDE SEQUENCE</scope>
    <source>
        <strain evidence="1">SoJaBio B1-5/56/2</strain>
    </source>
</reference>
<dbReference type="AlphaFoldDB" id="A0A7S4JX44"/>
<dbReference type="EMBL" id="HBKR01004195">
    <property type="protein sequence ID" value="CAE2277087.1"/>
    <property type="molecule type" value="Transcribed_RNA"/>
</dbReference>
<evidence type="ECO:0000313" key="1">
    <source>
        <dbReference type="EMBL" id="CAE2277087.1"/>
    </source>
</evidence>
<dbReference type="Gene3D" id="3.40.50.720">
    <property type="entry name" value="NAD(P)-binding Rossmann-like Domain"/>
    <property type="match status" value="1"/>
</dbReference>
<gene>
    <name evidence="1" type="ORF">NAES01612_LOCUS2809</name>
</gene>
<protein>
    <submittedName>
        <fullName evidence="1">Uncharacterized protein</fullName>
    </submittedName>
</protein>
<accession>A0A7S4JX44</accession>
<sequence length="325" mass="36239">MADPDEPLPCEISFVRMKMEDAPEVALFESYSFKKRQKMDIGIQEQWDMDDYISRFAMELAGEDPVCFGFLAQTKLNFDGEQNMGGGECTLCGFLAADVSFDGVWIKKVVAEGPQEAKIVQKLFNMAVDHWSFRYKSYPLRVEISPNKESVVSNLEGYGFCLSKASELENDSVILCLQRDNYTGAKPIKMTKELDESLNQRFAELSAKQRGQQQVWLPDVEGSGELLSPSQASNLQFLGIQVVVEMSRQAKRFYQDEEYAVAGCSLHPSGSWQNAPNNAAILMPQDVLESLRTIASVSSSEEEGISGPNMDKNFVTSLAKLGIED</sequence>
<organism evidence="1">
    <name type="scientific">Paramoeba aestuarina</name>
    <dbReference type="NCBI Taxonomy" id="180227"/>
    <lineage>
        <taxon>Eukaryota</taxon>
        <taxon>Amoebozoa</taxon>
        <taxon>Discosea</taxon>
        <taxon>Flabellinia</taxon>
        <taxon>Dactylopodida</taxon>
        <taxon>Paramoebidae</taxon>
        <taxon>Paramoeba</taxon>
    </lineage>
</organism>